<dbReference type="Proteomes" id="UP001374579">
    <property type="component" value="Unassembled WGS sequence"/>
</dbReference>
<keyword evidence="2" id="KW-1185">Reference proteome</keyword>
<proteinExistence type="predicted"/>
<dbReference type="AlphaFoldDB" id="A0AAN9BHN3"/>
<dbReference type="EMBL" id="JBAMIC010000007">
    <property type="protein sequence ID" value="KAK7105351.1"/>
    <property type="molecule type" value="Genomic_DNA"/>
</dbReference>
<name>A0AAN9BHN3_9CAEN</name>
<reference evidence="1 2" key="1">
    <citation type="submission" date="2024-02" db="EMBL/GenBank/DDBJ databases">
        <title>Chromosome-scale genome assembly of the rough periwinkle Littorina saxatilis.</title>
        <authorList>
            <person name="De Jode A."/>
            <person name="Faria R."/>
            <person name="Formenti G."/>
            <person name="Sims Y."/>
            <person name="Smith T.P."/>
            <person name="Tracey A."/>
            <person name="Wood J.M.D."/>
            <person name="Zagrodzka Z.B."/>
            <person name="Johannesson K."/>
            <person name="Butlin R.K."/>
            <person name="Leder E.H."/>
        </authorList>
    </citation>
    <scope>NUCLEOTIDE SEQUENCE [LARGE SCALE GENOMIC DNA]</scope>
    <source>
        <strain evidence="1">Snail1</strain>
        <tissue evidence="1">Muscle</tissue>
    </source>
</reference>
<protein>
    <submittedName>
        <fullName evidence="1">Uncharacterized protein</fullName>
    </submittedName>
</protein>
<organism evidence="1 2">
    <name type="scientific">Littorina saxatilis</name>
    <dbReference type="NCBI Taxonomy" id="31220"/>
    <lineage>
        <taxon>Eukaryota</taxon>
        <taxon>Metazoa</taxon>
        <taxon>Spiralia</taxon>
        <taxon>Lophotrochozoa</taxon>
        <taxon>Mollusca</taxon>
        <taxon>Gastropoda</taxon>
        <taxon>Caenogastropoda</taxon>
        <taxon>Littorinimorpha</taxon>
        <taxon>Littorinoidea</taxon>
        <taxon>Littorinidae</taxon>
        <taxon>Littorina</taxon>
    </lineage>
</organism>
<gene>
    <name evidence="1" type="ORF">V1264_016744</name>
</gene>
<sequence length="190" mass="21449">MALRSVSFCEFDSYLTKCCIFALRDLFLLASELTAYNVALRKEATYISISSGQLHRYTETLPDLTYIVKGRCAILEPRHHGRGVVNFFLITLATQPSVNYRVYGVSITKDNRARDPDYIIYTIYVGGNGLNKTIPTEATLCASNQRFSQTRLVRCERLTVGSYVRIDVAGLSRAPFVFCNVQVYGRLYGN</sequence>
<comment type="caution">
    <text evidence="1">The sequence shown here is derived from an EMBL/GenBank/DDBJ whole genome shotgun (WGS) entry which is preliminary data.</text>
</comment>
<accession>A0AAN9BHN3</accession>
<dbReference type="Gene3D" id="2.60.120.260">
    <property type="entry name" value="Galactose-binding domain-like"/>
    <property type="match status" value="1"/>
</dbReference>
<evidence type="ECO:0000313" key="1">
    <source>
        <dbReference type="EMBL" id="KAK7105351.1"/>
    </source>
</evidence>
<evidence type="ECO:0000313" key="2">
    <source>
        <dbReference type="Proteomes" id="UP001374579"/>
    </source>
</evidence>